<name>A0A8J6XHU8_9CYAN</name>
<dbReference type="PANTHER" id="PTHR21666:SF289">
    <property type="entry name" value="L-ALA--D-GLU ENDOPEPTIDASE"/>
    <property type="match status" value="1"/>
</dbReference>
<dbReference type="InterPro" id="IPR016047">
    <property type="entry name" value="M23ase_b-sheet_dom"/>
</dbReference>
<organism evidence="5 6">
    <name type="scientific">Iningainema tapete BLCC-T55</name>
    <dbReference type="NCBI Taxonomy" id="2748662"/>
    <lineage>
        <taxon>Bacteria</taxon>
        <taxon>Bacillati</taxon>
        <taxon>Cyanobacteriota</taxon>
        <taxon>Cyanophyceae</taxon>
        <taxon>Nostocales</taxon>
        <taxon>Scytonemataceae</taxon>
        <taxon>Iningainema tapete</taxon>
    </lineage>
</organism>
<dbReference type="AlphaFoldDB" id="A0A8J6XHU8"/>
<dbReference type="Proteomes" id="UP000629098">
    <property type="component" value="Unassembled WGS sequence"/>
</dbReference>
<keyword evidence="1 3" id="KW-0732">Signal</keyword>
<evidence type="ECO:0000256" key="2">
    <source>
        <dbReference type="SAM" id="MobiDB-lite"/>
    </source>
</evidence>
<protein>
    <submittedName>
        <fullName evidence="5">M23 family metallopeptidase</fullName>
    </submittedName>
</protein>
<dbReference type="SUPFAM" id="SSF51261">
    <property type="entry name" value="Duplicated hybrid motif"/>
    <property type="match status" value="1"/>
</dbReference>
<feature type="compositionally biased region" description="Polar residues" evidence="2">
    <location>
        <begin position="246"/>
        <end position="280"/>
    </location>
</feature>
<gene>
    <name evidence="5" type="ORF">ICL16_34980</name>
</gene>
<evidence type="ECO:0000259" key="4">
    <source>
        <dbReference type="Pfam" id="PF01551"/>
    </source>
</evidence>
<comment type="caution">
    <text evidence="5">The sequence shown here is derived from an EMBL/GenBank/DDBJ whole genome shotgun (WGS) entry which is preliminary data.</text>
</comment>
<feature type="compositionally biased region" description="Polar residues" evidence="2">
    <location>
        <begin position="62"/>
        <end position="75"/>
    </location>
</feature>
<accession>A0A8J6XHU8</accession>
<feature type="compositionally biased region" description="Polar residues" evidence="2">
    <location>
        <begin position="97"/>
        <end position="116"/>
    </location>
</feature>
<feature type="region of interest" description="Disordered" evidence="2">
    <location>
        <begin position="62"/>
        <end position="118"/>
    </location>
</feature>
<keyword evidence="6" id="KW-1185">Reference proteome</keyword>
<feature type="domain" description="M23ase beta-sheet core" evidence="4">
    <location>
        <begin position="472"/>
        <end position="559"/>
    </location>
</feature>
<dbReference type="CDD" id="cd12797">
    <property type="entry name" value="M23_peptidase"/>
    <property type="match status" value="1"/>
</dbReference>
<evidence type="ECO:0000256" key="3">
    <source>
        <dbReference type="SAM" id="SignalP"/>
    </source>
</evidence>
<dbReference type="EMBL" id="JACXAE010000105">
    <property type="protein sequence ID" value="MBD2777110.1"/>
    <property type="molecule type" value="Genomic_DNA"/>
</dbReference>
<dbReference type="GO" id="GO:0004222">
    <property type="term" value="F:metalloendopeptidase activity"/>
    <property type="evidence" value="ECO:0007669"/>
    <property type="project" value="TreeGrafter"/>
</dbReference>
<dbReference type="Gene3D" id="2.70.70.10">
    <property type="entry name" value="Glucose Permease (Domain IIA)"/>
    <property type="match status" value="1"/>
</dbReference>
<dbReference type="InterPro" id="IPR050570">
    <property type="entry name" value="Cell_wall_metabolism_enzyme"/>
</dbReference>
<feature type="chain" id="PRO_5035157175" evidence="3">
    <location>
        <begin position="41"/>
        <end position="596"/>
    </location>
</feature>
<evidence type="ECO:0000313" key="5">
    <source>
        <dbReference type="EMBL" id="MBD2777110.1"/>
    </source>
</evidence>
<feature type="region of interest" description="Disordered" evidence="2">
    <location>
        <begin position="246"/>
        <end position="306"/>
    </location>
</feature>
<dbReference type="InterPro" id="IPR011055">
    <property type="entry name" value="Dup_hybrid_motif"/>
</dbReference>
<reference evidence="5" key="1">
    <citation type="submission" date="2020-09" db="EMBL/GenBank/DDBJ databases">
        <title>Iningainema tapete sp. nov. (Scytonemataceae, Cyanobacteria) from greenhouses in central Florida (USA) produces two types of nodularin with biosynthetic potential for microcystin-LR and anabaenopeptins.</title>
        <authorList>
            <person name="Berthold D.E."/>
            <person name="Lefler F.W."/>
            <person name="Huang I.-S."/>
            <person name="Abdulla H."/>
            <person name="Zimba P.V."/>
            <person name="Laughinghouse H.D. IV."/>
        </authorList>
    </citation>
    <scope>NUCLEOTIDE SEQUENCE</scope>
    <source>
        <strain evidence="5">BLCCT55</strain>
    </source>
</reference>
<evidence type="ECO:0000313" key="6">
    <source>
        <dbReference type="Proteomes" id="UP000629098"/>
    </source>
</evidence>
<dbReference type="Pfam" id="PF01551">
    <property type="entry name" value="Peptidase_M23"/>
    <property type="match status" value="1"/>
</dbReference>
<feature type="region of interest" description="Disordered" evidence="2">
    <location>
        <begin position="149"/>
        <end position="201"/>
    </location>
</feature>
<dbReference type="PANTHER" id="PTHR21666">
    <property type="entry name" value="PEPTIDASE-RELATED"/>
    <property type="match status" value="1"/>
</dbReference>
<dbReference type="RefSeq" id="WP_190836181.1">
    <property type="nucleotide sequence ID" value="NZ_CAWPPI010000105.1"/>
</dbReference>
<feature type="compositionally biased region" description="Basic and acidic residues" evidence="2">
    <location>
        <begin position="149"/>
        <end position="158"/>
    </location>
</feature>
<feature type="signal peptide" evidence="3">
    <location>
        <begin position="1"/>
        <end position="40"/>
    </location>
</feature>
<sequence>MKQRDKAQNSRANLWQRSLPAQSLCWLSSFSLLSSGIVFAQTESAVDNIVPTVENSAPAVVNNVQKDTSEANNTDSSDEYSRRRAKLRQRLRRVDLSVTQEQVKPSQPKNEESQTAVVPRWSRRKIEVSLTETRVRRLRARLADRERNQVIAREEKPQPEFSQQRTNVREDNQNSSQSSNSVRASTRKPKDYNNAYIDPTDYNTASTQKYEAPNSIVVTERSTGCRALIGPGISSRLCAKTPLVSARNQTQTNSDNEQTPKQVPSWLRRSQNAQLTNVSPTRRIVSSGDNTDVRPQVNNDEKETNTYVRPRRQVVAQTPETNTYVRPRRQVAEESEINTYVRPRRQVVAQTPETNTYVRRQNRIANNGEPKSAFRPNRFIPNNFSPTTTVSSHPIAPSGGDLPEPMTADNSAPRPGTVAYNIPLASTLPQVTWNGRYAYSGTGGLVYPLTVPSPITSLFGWRNHPITGDRSFHSGTDIGAAIGTPILAAYSGQVEIADNVGGYGLTVVLNHTSAQQTLYGHMSEIFVQPGQWVEQGTVIGRVGNTGSSTGPHLHFEVRTLTPEGWVAIDPGIQLESALSQLVQTLQTAQTTPQPGS</sequence>
<evidence type="ECO:0000256" key="1">
    <source>
        <dbReference type="ARBA" id="ARBA00022729"/>
    </source>
</evidence>
<proteinExistence type="predicted"/>